<dbReference type="KEGG" id="dov:DSCO28_41460"/>
<reference evidence="2 3" key="1">
    <citation type="submission" date="2019-11" db="EMBL/GenBank/DDBJ databases">
        <title>Comparative genomics of hydrocarbon-degrading Desulfosarcina strains.</title>
        <authorList>
            <person name="Watanabe M."/>
            <person name="Kojima H."/>
            <person name="Fukui M."/>
        </authorList>
    </citation>
    <scope>NUCLEOTIDE SEQUENCE [LARGE SCALE GENOMIC DNA]</scope>
    <source>
        <strain evidence="2 3">28bB2T</strain>
    </source>
</reference>
<dbReference type="Proteomes" id="UP000425960">
    <property type="component" value="Chromosome"/>
</dbReference>
<dbReference type="EMBL" id="AP021876">
    <property type="protein sequence ID" value="BBO83580.1"/>
    <property type="molecule type" value="Genomic_DNA"/>
</dbReference>
<gene>
    <name evidence="2" type="ORF">DSCO28_41460</name>
</gene>
<keyword evidence="1" id="KW-1133">Transmembrane helix</keyword>
<organism evidence="2 3">
    <name type="scientific">Desulfosarcina ovata subsp. sediminis</name>
    <dbReference type="NCBI Taxonomy" id="885957"/>
    <lineage>
        <taxon>Bacteria</taxon>
        <taxon>Pseudomonadati</taxon>
        <taxon>Thermodesulfobacteriota</taxon>
        <taxon>Desulfobacteria</taxon>
        <taxon>Desulfobacterales</taxon>
        <taxon>Desulfosarcinaceae</taxon>
        <taxon>Desulfosarcina</taxon>
    </lineage>
</organism>
<dbReference type="AlphaFoldDB" id="A0A5K7ZTQ7"/>
<keyword evidence="1" id="KW-0812">Transmembrane</keyword>
<proteinExistence type="predicted"/>
<keyword evidence="1" id="KW-0472">Membrane</keyword>
<evidence type="ECO:0000313" key="3">
    <source>
        <dbReference type="Proteomes" id="UP000425960"/>
    </source>
</evidence>
<feature type="transmembrane region" description="Helical" evidence="1">
    <location>
        <begin position="20"/>
        <end position="39"/>
    </location>
</feature>
<name>A0A5K7ZTQ7_9BACT</name>
<protein>
    <submittedName>
        <fullName evidence="2">Uncharacterized protein</fullName>
    </submittedName>
</protein>
<evidence type="ECO:0000313" key="2">
    <source>
        <dbReference type="EMBL" id="BBO83580.1"/>
    </source>
</evidence>
<sequence length="70" mass="7665">MKAPYDSVPAGLEASVLHFFSPSGLLTVITLVILSVMIFSTSTIEHRAYEHKAAGYQTQQQCSPLLTDPR</sequence>
<dbReference type="RefSeq" id="WP_155311137.1">
    <property type="nucleotide sequence ID" value="NZ_AP021876.1"/>
</dbReference>
<accession>A0A5K7ZTQ7</accession>
<evidence type="ECO:0000256" key="1">
    <source>
        <dbReference type="SAM" id="Phobius"/>
    </source>
</evidence>